<keyword evidence="3" id="KW-0547">Nucleotide-binding</keyword>
<keyword evidence="2 7" id="KW-0436">Ligase</keyword>
<dbReference type="NCBIfam" id="NF002937">
    <property type="entry name" value="PRK03584.1"/>
    <property type="match status" value="1"/>
</dbReference>
<evidence type="ECO:0000313" key="7">
    <source>
        <dbReference type="EMBL" id="MEI6003096.1"/>
    </source>
</evidence>
<dbReference type="PROSITE" id="PS00455">
    <property type="entry name" value="AMP_BINDING"/>
    <property type="match status" value="1"/>
</dbReference>
<protein>
    <submittedName>
        <fullName evidence="7">Acetoacetate--CoA ligase</fullName>
        <ecNumber evidence="7">6.2.1.16</ecNumber>
    </submittedName>
</protein>
<comment type="caution">
    <text evidence="7">The sequence shown here is derived from an EMBL/GenBank/DDBJ whole genome shotgun (WGS) entry which is preliminary data.</text>
</comment>
<dbReference type="EMBL" id="JACFYJ010000156">
    <property type="protein sequence ID" value="MEI6003096.1"/>
    <property type="molecule type" value="Genomic_DNA"/>
</dbReference>
<name>A0ABU8J5D6_9BURK</name>
<organism evidence="7 8">
    <name type="scientific">Paraburkholderia bengalensis</name>
    <dbReference type="NCBI Taxonomy" id="2747562"/>
    <lineage>
        <taxon>Bacteria</taxon>
        <taxon>Pseudomonadati</taxon>
        <taxon>Pseudomonadota</taxon>
        <taxon>Betaproteobacteria</taxon>
        <taxon>Burkholderiales</taxon>
        <taxon>Burkholderiaceae</taxon>
        <taxon>Paraburkholderia</taxon>
    </lineage>
</organism>
<dbReference type="EC" id="6.2.1.16" evidence="7"/>
<dbReference type="CDD" id="cd05943">
    <property type="entry name" value="AACS"/>
    <property type="match status" value="1"/>
</dbReference>
<dbReference type="InterPro" id="IPR032387">
    <property type="entry name" value="ACAS_N"/>
</dbReference>
<dbReference type="InterPro" id="IPR042099">
    <property type="entry name" value="ANL_N_sf"/>
</dbReference>
<comment type="similarity">
    <text evidence="1">Belongs to the ATP-dependent AMP-binding enzyme family.</text>
</comment>
<dbReference type="Gene3D" id="3.30.300.30">
    <property type="match status" value="1"/>
</dbReference>
<dbReference type="Pfam" id="PF16177">
    <property type="entry name" value="ACAS_N"/>
    <property type="match status" value="1"/>
</dbReference>
<accession>A0ABU8J5D6</accession>
<dbReference type="InterPro" id="IPR005914">
    <property type="entry name" value="Acac_CoA_synth"/>
</dbReference>
<evidence type="ECO:0000256" key="4">
    <source>
        <dbReference type="ARBA" id="ARBA00022840"/>
    </source>
</evidence>
<evidence type="ECO:0000259" key="6">
    <source>
        <dbReference type="Pfam" id="PF16177"/>
    </source>
</evidence>
<dbReference type="InterPro" id="IPR000873">
    <property type="entry name" value="AMP-dep_synth/lig_dom"/>
</dbReference>
<dbReference type="InterPro" id="IPR045851">
    <property type="entry name" value="AMP-bd_C_sf"/>
</dbReference>
<dbReference type="PANTHER" id="PTHR42921:SF1">
    <property type="entry name" value="ACETOACETYL-COA SYNTHETASE"/>
    <property type="match status" value="1"/>
</dbReference>
<evidence type="ECO:0000259" key="5">
    <source>
        <dbReference type="Pfam" id="PF00501"/>
    </source>
</evidence>
<gene>
    <name evidence="7" type="ORF">H3V53_40250</name>
</gene>
<dbReference type="Gene3D" id="3.40.50.12780">
    <property type="entry name" value="N-terminal domain of ligase-like"/>
    <property type="match status" value="1"/>
</dbReference>
<dbReference type="Pfam" id="PF00501">
    <property type="entry name" value="AMP-binding"/>
    <property type="match status" value="1"/>
</dbReference>
<dbReference type="GO" id="GO:0030729">
    <property type="term" value="F:acetoacetate-CoA ligase activity"/>
    <property type="evidence" value="ECO:0007669"/>
    <property type="project" value="UniProtKB-EC"/>
</dbReference>
<dbReference type="RefSeq" id="WP_336602657.1">
    <property type="nucleotide sequence ID" value="NZ_JACFYJ010000156.1"/>
</dbReference>
<dbReference type="Proteomes" id="UP001386437">
    <property type="component" value="Unassembled WGS sequence"/>
</dbReference>
<sequence>MSISISSTVNDGALTPVPAWSPSSDAIDHARVTQFMRWLEKERGLSFPNYDALWQWSVDEIDAFWLALWKWAAIPSIQKPQVALAEATMPGAAWFPSVQMNYVEQVFRHSAAGRPAIVYRNEAGETGEVSWTELERQVASLAASLRGMGVVRGDRVAAYLSNTPHAIVAFLAVASIGAIWSACAPDMGDLAVLDRFRQIEPKVMIAVDGYRYGGKEFDRRPVLGTLLEQLPSVAHVVVVPTLRCQEDPLGFSNAVTWAEAISKDALPLEVEHVPFDHPLWIVYSSGTTGLPKPIVHSQGGIVLEHVKLTTLHLDLHAGDRFFWQASTGWIMWNLQVGGLLAGATVCLFDGNPGYPDMNTLWRFIGEAEASFFGAGAAYFQACEKSAIEPSNVAHLSQLRAIGSTGSPLSPEGYRWILDRVGPIWINAISGGTDFAGCFVAGVPTLPVYLGEMQCRCLGARVEAFDEAGKAVVDEVGELVCTAPMPSMPLRFWNDKDNARYRDSYFDMYPGIWRHGDWVRITQRGGAIIYGRSDATINRHGIRMGTSELYRAVEDLPEVLDSMVVDLEYLGRESYMPLFVVLRQGAELTPALTESIRQRIKVALSARHVPNEVFQVAAIPRTLSGKKMELPIKKLLLGQPLEKVANPDNMANPESLNWFSRFAADRGATTL</sequence>
<keyword evidence="4" id="KW-0067">ATP-binding</keyword>
<evidence type="ECO:0000313" key="8">
    <source>
        <dbReference type="Proteomes" id="UP001386437"/>
    </source>
</evidence>
<dbReference type="NCBIfam" id="TIGR01217">
    <property type="entry name" value="ac_ac_CoA_syn"/>
    <property type="match status" value="1"/>
</dbReference>
<feature type="domain" description="Acetyl-coenzyme A synthetase N-terminal" evidence="6">
    <location>
        <begin position="50"/>
        <end position="104"/>
    </location>
</feature>
<evidence type="ECO:0000256" key="1">
    <source>
        <dbReference type="ARBA" id="ARBA00006432"/>
    </source>
</evidence>
<evidence type="ECO:0000256" key="3">
    <source>
        <dbReference type="ARBA" id="ARBA00022741"/>
    </source>
</evidence>
<dbReference type="InterPro" id="IPR020845">
    <property type="entry name" value="AMP-binding_CS"/>
</dbReference>
<dbReference type="PANTHER" id="PTHR42921">
    <property type="entry name" value="ACETOACETYL-COA SYNTHETASE"/>
    <property type="match status" value="1"/>
</dbReference>
<dbReference type="SUPFAM" id="SSF56801">
    <property type="entry name" value="Acetyl-CoA synthetase-like"/>
    <property type="match status" value="1"/>
</dbReference>
<keyword evidence="8" id="KW-1185">Reference proteome</keyword>
<evidence type="ECO:0000256" key="2">
    <source>
        <dbReference type="ARBA" id="ARBA00022598"/>
    </source>
</evidence>
<proteinExistence type="inferred from homology"/>
<feature type="domain" description="AMP-dependent synthetase/ligase" evidence="5">
    <location>
        <begin position="112"/>
        <end position="483"/>
    </location>
</feature>
<reference evidence="7 8" key="1">
    <citation type="journal article" date="2022" name="Arch. Microbiol.">
        <title>Paraburkholderia bengalensis sp. nov. isolated from roots of Oryza sativa, IR64.</title>
        <authorList>
            <person name="Nag P."/>
            <person name="Mondal N."/>
            <person name="Sarkar J."/>
            <person name="Das S."/>
        </authorList>
    </citation>
    <scope>NUCLEOTIDE SEQUENCE [LARGE SCALE GENOMIC DNA]</scope>
    <source>
        <strain evidence="7 8">IR64_4_BI</strain>
    </source>
</reference>